<evidence type="ECO:0000313" key="4">
    <source>
        <dbReference type="Proteomes" id="UP000276776"/>
    </source>
</evidence>
<dbReference type="SMART" id="SM00357">
    <property type="entry name" value="CSP"/>
    <property type="match status" value="1"/>
</dbReference>
<dbReference type="Pfam" id="PF00313">
    <property type="entry name" value="CSD"/>
    <property type="match status" value="1"/>
</dbReference>
<feature type="domain" description="CSD" evidence="2">
    <location>
        <begin position="59"/>
        <end position="130"/>
    </location>
</feature>
<accession>A0A158RCA0</accession>
<evidence type="ECO:0000313" key="3">
    <source>
        <dbReference type="EMBL" id="VDN04292.1"/>
    </source>
</evidence>
<dbReference type="EMBL" id="UYYF01004455">
    <property type="protein sequence ID" value="VDN04292.1"/>
    <property type="molecule type" value="Genomic_DNA"/>
</dbReference>
<dbReference type="PRINTS" id="PR00050">
    <property type="entry name" value="COLDSHOCK"/>
</dbReference>
<reference evidence="5" key="1">
    <citation type="submission" date="2016-04" db="UniProtKB">
        <authorList>
            <consortium name="WormBaseParasite"/>
        </authorList>
    </citation>
    <scope>IDENTIFICATION</scope>
</reference>
<proteinExistence type="predicted"/>
<sequence>MSMSSDNDLMQLAKVVMVEFIFQKESEVSKRLSRVKKFEEKRRLKWEEEQSKKPILEKGIRGKVKWYNVSFRYGFISRDDNKDRDVFVHQMAIAKSRTTKQYLRSLADGEAVLFDLVQGKKGPEAANVTGPNGEEVLLQIRSLKYFLIRYNFNFIFQLLLQVRGNRHCVLLFGNFRNRLSNNNRKTSHKIINYYHLLDDEDKKQNNIDVGMQVPDQNQDQETRAIKKSHGRKGKKKAHLKTDSSHDQNDNDIEIKETIHTMEKLVIQEREIVE</sequence>
<dbReference type="InterPro" id="IPR002059">
    <property type="entry name" value="CSP_DNA-bd"/>
</dbReference>
<dbReference type="FunFam" id="2.40.50.140:FF:000274">
    <property type="entry name" value="Mitochondrial RNA binding protein"/>
    <property type="match status" value="1"/>
</dbReference>
<evidence type="ECO:0000256" key="1">
    <source>
        <dbReference type="SAM" id="MobiDB-lite"/>
    </source>
</evidence>
<feature type="compositionally biased region" description="Basic and acidic residues" evidence="1">
    <location>
        <begin position="239"/>
        <end position="250"/>
    </location>
</feature>
<feature type="region of interest" description="Disordered" evidence="1">
    <location>
        <begin position="211"/>
        <end position="250"/>
    </location>
</feature>
<dbReference type="SUPFAM" id="SSF50249">
    <property type="entry name" value="Nucleic acid-binding proteins"/>
    <property type="match status" value="1"/>
</dbReference>
<dbReference type="PROSITE" id="PS51857">
    <property type="entry name" value="CSD_2"/>
    <property type="match status" value="1"/>
</dbReference>
<organism evidence="5">
    <name type="scientific">Thelazia callipaeda</name>
    <name type="common">Oriental eyeworm</name>
    <name type="synonym">Parasitic nematode</name>
    <dbReference type="NCBI Taxonomy" id="103827"/>
    <lineage>
        <taxon>Eukaryota</taxon>
        <taxon>Metazoa</taxon>
        <taxon>Ecdysozoa</taxon>
        <taxon>Nematoda</taxon>
        <taxon>Chromadorea</taxon>
        <taxon>Rhabditida</taxon>
        <taxon>Spirurina</taxon>
        <taxon>Spiruromorpha</taxon>
        <taxon>Thelazioidea</taxon>
        <taxon>Thelaziidae</taxon>
        <taxon>Thelazia</taxon>
    </lineage>
</organism>
<dbReference type="Gene3D" id="2.40.50.140">
    <property type="entry name" value="Nucleic acid-binding proteins"/>
    <property type="match status" value="1"/>
</dbReference>
<feature type="compositionally biased region" description="Basic residues" evidence="1">
    <location>
        <begin position="225"/>
        <end position="238"/>
    </location>
</feature>
<dbReference type="InterPro" id="IPR050181">
    <property type="entry name" value="Cold_shock_domain"/>
</dbReference>
<dbReference type="Proteomes" id="UP000276776">
    <property type="component" value="Unassembled WGS sequence"/>
</dbReference>
<reference evidence="3 4" key="2">
    <citation type="submission" date="2018-11" db="EMBL/GenBank/DDBJ databases">
        <authorList>
            <consortium name="Pathogen Informatics"/>
        </authorList>
    </citation>
    <scope>NUCLEOTIDE SEQUENCE [LARGE SCALE GENOMIC DNA]</scope>
</reference>
<keyword evidence="4" id="KW-1185">Reference proteome</keyword>
<evidence type="ECO:0000313" key="5">
    <source>
        <dbReference type="WBParaSite" id="TCLT_0000690201-mRNA-1"/>
    </source>
</evidence>
<name>A0A158RCA0_THECL</name>
<dbReference type="PANTHER" id="PTHR11544">
    <property type="entry name" value="COLD SHOCK DOMAIN CONTAINING PROTEINS"/>
    <property type="match status" value="1"/>
</dbReference>
<dbReference type="OrthoDB" id="203339at2759"/>
<dbReference type="AlphaFoldDB" id="A0A158RCA0"/>
<dbReference type="InterPro" id="IPR011129">
    <property type="entry name" value="CSD"/>
</dbReference>
<evidence type="ECO:0000259" key="2">
    <source>
        <dbReference type="PROSITE" id="PS51857"/>
    </source>
</evidence>
<dbReference type="GO" id="GO:0003676">
    <property type="term" value="F:nucleic acid binding"/>
    <property type="evidence" value="ECO:0007669"/>
    <property type="project" value="InterPro"/>
</dbReference>
<protein>
    <submittedName>
        <fullName evidence="5">CSP domain-containing protein</fullName>
    </submittedName>
</protein>
<dbReference type="CDD" id="cd04458">
    <property type="entry name" value="CSP_CDS"/>
    <property type="match status" value="1"/>
</dbReference>
<dbReference type="WBParaSite" id="TCLT_0000690201-mRNA-1">
    <property type="protein sequence ID" value="TCLT_0000690201-mRNA-1"/>
    <property type="gene ID" value="TCLT_0000690201"/>
</dbReference>
<dbReference type="STRING" id="103827.A0A158RCA0"/>
<gene>
    <name evidence="3" type="ORF">TCLT_LOCUS6891</name>
</gene>
<dbReference type="InterPro" id="IPR012340">
    <property type="entry name" value="NA-bd_OB-fold"/>
</dbReference>